<dbReference type="InterPro" id="IPR050052">
    <property type="entry name" value="ATP-dep_Clp_protease_ClpX"/>
</dbReference>
<dbReference type="EMBL" id="HBGA01111575">
    <property type="protein sequence ID" value="CAD9030396.1"/>
    <property type="molecule type" value="Transcribed_RNA"/>
</dbReference>
<dbReference type="InterPro" id="IPR003959">
    <property type="entry name" value="ATPase_AAA_core"/>
</dbReference>
<dbReference type="SMART" id="SM01086">
    <property type="entry name" value="ClpB_D2-small"/>
    <property type="match status" value="1"/>
</dbReference>
<feature type="domain" description="Clp ATPase C-terminal" evidence="6">
    <location>
        <begin position="364"/>
        <end position="458"/>
    </location>
</feature>
<protein>
    <recommendedName>
        <fullName evidence="8">AAA+ ATPase domain-containing protein</fullName>
    </recommendedName>
</protein>
<dbReference type="GO" id="GO:0009376">
    <property type="term" value="C:HslUV protease complex"/>
    <property type="evidence" value="ECO:0007669"/>
    <property type="project" value="InterPro"/>
</dbReference>
<organism evidence="7">
    <name type="scientific">Eutreptiella gymnastica</name>
    <dbReference type="NCBI Taxonomy" id="73025"/>
    <lineage>
        <taxon>Eukaryota</taxon>
        <taxon>Discoba</taxon>
        <taxon>Euglenozoa</taxon>
        <taxon>Euglenida</taxon>
        <taxon>Spirocuta</taxon>
        <taxon>Euglenophyceae</taxon>
        <taxon>Eutreptiales</taxon>
        <taxon>Eutreptiaceae</taxon>
        <taxon>Eutreptiella</taxon>
    </lineage>
</organism>
<keyword evidence="4" id="KW-0143">Chaperone</keyword>
<evidence type="ECO:0000313" key="7">
    <source>
        <dbReference type="EMBL" id="CAD9030396.1"/>
    </source>
</evidence>
<keyword evidence="2" id="KW-0547">Nucleotide-binding</keyword>
<dbReference type="GO" id="GO:0051603">
    <property type="term" value="P:proteolysis involved in protein catabolic process"/>
    <property type="evidence" value="ECO:0007669"/>
    <property type="project" value="TreeGrafter"/>
</dbReference>
<reference evidence="7" key="1">
    <citation type="submission" date="2021-01" db="EMBL/GenBank/DDBJ databases">
        <authorList>
            <person name="Corre E."/>
            <person name="Pelletier E."/>
            <person name="Niang G."/>
            <person name="Scheremetjew M."/>
            <person name="Finn R."/>
            <person name="Kale V."/>
            <person name="Holt S."/>
            <person name="Cochrane G."/>
            <person name="Meng A."/>
            <person name="Brown T."/>
            <person name="Cohen L."/>
        </authorList>
    </citation>
    <scope>NUCLEOTIDE SEQUENCE</scope>
    <source>
        <strain evidence="7">NIES-381</strain>
    </source>
</reference>
<dbReference type="NCBIfam" id="TIGR00390">
    <property type="entry name" value="hslU"/>
    <property type="match status" value="1"/>
</dbReference>
<evidence type="ECO:0000256" key="3">
    <source>
        <dbReference type="ARBA" id="ARBA00022840"/>
    </source>
</evidence>
<dbReference type="SUPFAM" id="SSF52540">
    <property type="entry name" value="P-loop containing nucleoside triphosphate hydrolases"/>
    <property type="match status" value="1"/>
</dbReference>
<gene>
    <name evidence="7" type="ORF">EGYM00392_LOCUS41535</name>
</gene>
<evidence type="ECO:0008006" key="8">
    <source>
        <dbReference type="Google" id="ProtNLM"/>
    </source>
</evidence>
<dbReference type="InterPro" id="IPR004491">
    <property type="entry name" value="HslU"/>
</dbReference>
<dbReference type="Pfam" id="PF07724">
    <property type="entry name" value="AAA_2"/>
    <property type="match status" value="1"/>
</dbReference>
<accession>A0A7S1NNH0</accession>
<dbReference type="SMART" id="SM00382">
    <property type="entry name" value="AAA"/>
    <property type="match status" value="1"/>
</dbReference>
<dbReference type="Gene3D" id="3.40.50.300">
    <property type="entry name" value="P-loop containing nucleotide triphosphate hydrolases"/>
    <property type="match status" value="2"/>
</dbReference>
<evidence type="ECO:0000259" key="6">
    <source>
        <dbReference type="SMART" id="SM01086"/>
    </source>
</evidence>
<dbReference type="GO" id="GO:0016887">
    <property type="term" value="F:ATP hydrolysis activity"/>
    <property type="evidence" value="ECO:0007669"/>
    <property type="project" value="InterPro"/>
</dbReference>
<dbReference type="GO" id="GO:0005524">
    <property type="term" value="F:ATP binding"/>
    <property type="evidence" value="ECO:0007669"/>
    <property type="project" value="UniProtKB-KW"/>
</dbReference>
<dbReference type="Pfam" id="PF00004">
    <property type="entry name" value="AAA"/>
    <property type="match status" value="1"/>
</dbReference>
<dbReference type="InterPro" id="IPR019489">
    <property type="entry name" value="Clp_ATPase_C"/>
</dbReference>
<dbReference type="AlphaFoldDB" id="A0A7S1NNH0"/>
<dbReference type="InterPro" id="IPR027417">
    <property type="entry name" value="P-loop_NTPase"/>
</dbReference>
<dbReference type="InterPro" id="IPR003593">
    <property type="entry name" value="AAA+_ATPase"/>
</dbReference>
<evidence type="ECO:0000256" key="2">
    <source>
        <dbReference type="ARBA" id="ARBA00022741"/>
    </source>
</evidence>
<name>A0A7S1NNH0_9EUGL</name>
<sequence length="472" mass="52528">MSMKLYSVAKVVAPFTFSRSLRVGWRWSSSTPSSVANDNGPNYEELTSPADMKPREIVAALDKYIVGQNEAKRSVAIALRNRWRRHRVPARFKDEIYPKNILMIGPTGVGKTEIARRVAKLTDAPFVRVECTKFTEVGYHGRDVDSIVEDLYKAAVTLLKNKIREQNKERVKKKARDLVLKALCGEGNSSDFEEFLDSGALADQEVVLEVPKKPPTPKDAQGQQMEEFVRHLQGMPKQSSPQKMLVSEALKIAEEIEMEKLLDDEKVAAEALKATEQYGIVVLDEVDKICQPSDGSRKGVSGEGVQQDLLPLVEGTTVTLKNGTPVKTDHVLFIASGAFALVKPSDMIAELQGRLPLRVELKALTKSDFYRILTEPAANLIYQNKELLRTENVTLDVLDEAIQEMAEVAFQANATVQNIGARRLITVMERVIEDIAFNAPDHEGETIVVDAAMVRDRVGDMLKTQDLSKLII</sequence>
<feature type="domain" description="AAA+ ATPase" evidence="5">
    <location>
        <begin position="97"/>
        <end position="365"/>
    </location>
</feature>
<evidence type="ECO:0000259" key="5">
    <source>
        <dbReference type="SMART" id="SM00382"/>
    </source>
</evidence>
<proteinExistence type="inferred from homology"/>
<evidence type="ECO:0000256" key="1">
    <source>
        <dbReference type="ARBA" id="ARBA00009771"/>
    </source>
</evidence>
<dbReference type="GO" id="GO:0008233">
    <property type="term" value="F:peptidase activity"/>
    <property type="evidence" value="ECO:0007669"/>
    <property type="project" value="InterPro"/>
</dbReference>
<comment type="similarity">
    <text evidence="1">Belongs to the ClpX chaperone family. HslU subfamily.</text>
</comment>
<evidence type="ECO:0000256" key="4">
    <source>
        <dbReference type="ARBA" id="ARBA00023186"/>
    </source>
</evidence>
<dbReference type="PANTHER" id="PTHR48102:SF3">
    <property type="entry name" value="ATP-DEPENDENT PROTEASE ATPASE SUBUNIT HSLU"/>
    <property type="match status" value="1"/>
</dbReference>
<keyword evidence="3" id="KW-0067">ATP-binding</keyword>
<dbReference type="Gene3D" id="1.10.8.60">
    <property type="match status" value="1"/>
</dbReference>
<dbReference type="FunFam" id="3.40.50.300:FF:000220">
    <property type="entry name" value="ATP-dependent protease ATPase subunit HslU"/>
    <property type="match status" value="1"/>
</dbReference>
<dbReference type="PANTHER" id="PTHR48102">
    <property type="entry name" value="ATP-DEPENDENT CLP PROTEASE ATP-BINDING SUBUNIT CLPX-LIKE, MITOCHONDRIAL-RELATED"/>
    <property type="match status" value="1"/>
</dbReference>
<dbReference type="NCBIfam" id="NF003544">
    <property type="entry name" value="PRK05201.1"/>
    <property type="match status" value="1"/>
</dbReference>